<evidence type="ECO:0000256" key="1">
    <source>
        <dbReference type="ARBA" id="ARBA00022679"/>
    </source>
</evidence>
<dbReference type="OrthoDB" id="9779926at2"/>
<proteinExistence type="predicted"/>
<organism evidence="4 5">
    <name type="scientific">Aureitalea marina</name>
    <dbReference type="NCBI Taxonomy" id="930804"/>
    <lineage>
        <taxon>Bacteria</taxon>
        <taxon>Pseudomonadati</taxon>
        <taxon>Bacteroidota</taxon>
        <taxon>Flavobacteriia</taxon>
        <taxon>Flavobacteriales</taxon>
        <taxon>Flavobacteriaceae</taxon>
        <taxon>Aureitalea</taxon>
    </lineage>
</organism>
<sequence length="281" mass="31576">MTDKLLILAAGASTRMKASKGSAGLTSKDIELANSRSKSLIPGPDGHRPVLDHLILRAKTAGISQIYLIVGANLNDFQEYYGPKINKNEFHGIQIHYAIQHIPTARSKPLGTADAVYQAMTQYPELQQQHFLVCNSDNLYSAEAINTVRLSNSPAALMAYDRAALEFSDERIARFALLQSDSQNFLSDIIEKPEQDKVDQFRGPDGKFRVSMNIFSFDGSLMFPYLRDCPFHQERGEKEIPTALLNATRDLEKACFCYPISEHVPDLTSKEDIEQFRKFLK</sequence>
<reference evidence="4 5" key="1">
    <citation type="submission" date="2016-11" db="EMBL/GenBank/DDBJ databases">
        <title>Trade-off between light-utilization and light-protection in marine flavobacteria.</title>
        <authorList>
            <person name="Kumagai Y."/>
        </authorList>
    </citation>
    <scope>NUCLEOTIDE SEQUENCE [LARGE SCALE GENOMIC DNA]</scope>
    <source>
        <strain evidence="4 5">NBRC 107741</strain>
    </source>
</reference>
<dbReference type="EMBL" id="MQUB01000001">
    <property type="protein sequence ID" value="PQB03953.1"/>
    <property type="molecule type" value="Genomic_DNA"/>
</dbReference>
<dbReference type="RefSeq" id="WP_104811874.1">
    <property type="nucleotide sequence ID" value="NZ_MQUB01000001.1"/>
</dbReference>
<evidence type="ECO:0000313" key="5">
    <source>
        <dbReference type="Proteomes" id="UP000239800"/>
    </source>
</evidence>
<dbReference type="InterPro" id="IPR050065">
    <property type="entry name" value="GlmU-like"/>
</dbReference>
<dbReference type="PANTHER" id="PTHR43584:SF8">
    <property type="entry name" value="N-ACETYLMURAMATE ALPHA-1-PHOSPHATE URIDYLYLTRANSFERASE"/>
    <property type="match status" value="1"/>
</dbReference>
<dbReference type="AlphaFoldDB" id="A0A2S7KN16"/>
<dbReference type="Gene3D" id="3.90.550.10">
    <property type="entry name" value="Spore Coat Polysaccharide Biosynthesis Protein SpsA, Chain A"/>
    <property type="match status" value="1"/>
</dbReference>
<name>A0A2S7KN16_9FLAO</name>
<accession>A0A2S7KN16</accession>
<evidence type="ECO:0000256" key="2">
    <source>
        <dbReference type="ARBA" id="ARBA00022695"/>
    </source>
</evidence>
<evidence type="ECO:0000313" key="4">
    <source>
        <dbReference type="EMBL" id="PQB03953.1"/>
    </source>
</evidence>
<feature type="domain" description="Nucleotidyl transferase" evidence="3">
    <location>
        <begin position="31"/>
        <end position="245"/>
    </location>
</feature>
<dbReference type="GO" id="GO:0016779">
    <property type="term" value="F:nucleotidyltransferase activity"/>
    <property type="evidence" value="ECO:0007669"/>
    <property type="project" value="UniProtKB-KW"/>
</dbReference>
<protein>
    <recommendedName>
        <fullName evidence="3">Nucleotidyl transferase domain-containing protein</fullName>
    </recommendedName>
</protein>
<comment type="caution">
    <text evidence="4">The sequence shown here is derived from an EMBL/GenBank/DDBJ whole genome shotgun (WGS) entry which is preliminary data.</text>
</comment>
<dbReference type="InterPro" id="IPR005835">
    <property type="entry name" value="NTP_transferase_dom"/>
</dbReference>
<dbReference type="Proteomes" id="UP000239800">
    <property type="component" value="Unassembled WGS sequence"/>
</dbReference>
<dbReference type="PANTHER" id="PTHR43584">
    <property type="entry name" value="NUCLEOTIDYL TRANSFERASE"/>
    <property type="match status" value="1"/>
</dbReference>
<keyword evidence="2" id="KW-0548">Nucleotidyltransferase</keyword>
<gene>
    <name evidence="4" type="ORF">BST85_02795</name>
</gene>
<keyword evidence="5" id="KW-1185">Reference proteome</keyword>
<dbReference type="InterPro" id="IPR029044">
    <property type="entry name" value="Nucleotide-diphossugar_trans"/>
</dbReference>
<keyword evidence="1" id="KW-0808">Transferase</keyword>
<dbReference type="Pfam" id="PF00483">
    <property type="entry name" value="NTP_transferase"/>
    <property type="match status" value="1"/>
</dbReference>
<dbReference type="SUPFAM" id="SSF53448">
    <property type="entry name" value="Nucleotide-diphospho-sugar transferases"/>
    <property type="match status" value="1"/>
</dbReference>
<evidence type="ECO:0000259" key="3">
    <source>
        <dbReference type="Pfam" id="PF00483"/>
    </source>
</evidence>